<dbReference type="CDD" id="cd00084">
    <property type="entry name" value="HMG-box_SF"/>
    <property type="match status" value="1"/>
</dbReference>
<feature type="region of interest" description="Disordered" evidence="2">
    <location>
        <begin position="698"/>
        <end position="734"/>
    </location>
</feature>
<evidence type="ECO:0000256" key="2">
    <source>
        <dbReference type="SAM" id="MobiDB-lite"/>
    </source>
</evidence>
<dbReference type="KEGG" id="cvn:111103806"/>
<name>A0A8B8APN3_CRAVI</name>
<reference evidence="5" key="1">
    <citation type="submission" date="2025-08" db="UniProtKB">
        <authorList>
            <consortium name="RefSeq"/>
        </authorList>
    </citation>
    <scope>IDENTIFICATION</scope>
    <source>
        <tissue evidence="5">Whole sample</tissue>
    </source>
</reference>
<proteinExistence type="predicted"/>
<feature type="compositionally biased region" description="Basic and acidic residues" evidence="2">
    <location>
        <begin position="75"/>
        <end position="112"/>
    </location>
</feature>
<dbReference type="SUPFAM" id="SSF47095">
    <property type="entry name" value="HMG-box"/>
    <property type="match status" value="1"/>
</dbReference>
<keyword evidence="1" id="KW-0539">Nucleus</keyword>
<evidence type="ECO:0000259" key="3">
    <source>
        <dbReference type="PROSITE" id="PS50118"/>
    </source>
</evidence>
<evidence type="ECO:0000313" key="5">
    <source>
        <dbReference type="RefSeq" id="XP_022293001.1"/>
    </source>
</evidence>
<feature type="compositionally biased region" description="Basic and acidic residues" evidence="2">
    <location>
        <begin position="648"/>
        <end position="659"/>
    </location>
</feature>
<feature type="DNA-binding region" description="HMG box" evidence="1">
    <location>
        <begin position="22"/>
        <end position="90"/>
    </location>
</feature>
<dbReference type="GeneID" id="111103806"/>
<feature type="region of interest" description="Disordered" evidence="2">
    <location>
        <begin position="75"/>
        <end position="116"/>
    </location>
</feature>
<protein>
    <submittedName>
        <fullName evidence="5">Uncharacterized protein LOC111103806</fullName>
    </submittedName>
</protein>
<dbReference type="InterPro" id="IPR009071">
    <property type="entry name" value="HMG_box_dom"/>
</dbReference>
<sequence>MPTPPTKKRKDKEQIESKKETAINPLSAFMLYANDARPRLEIDHPNIKAVELSAKLAESWNDLNDEEKAIYHHRSEELQRSQGPDFDRKLQGPVRHKEEQKQKRKGPERPEHCIIVPNGEMKLIDSPFIQKSKRRRYELPYKYPQGSEYQPRPKPPKINPIKRPPPPRPLIRTYPTYKERIQMMERGLYHKQAPPHIGVFKRSEDNPDLLIVDDSGQTTITFPTFEKQNGFTNFGYASQVPGRNGNRFFHPRIIGTGPHFAQYQLTSPPVNFIPGIYSQQYQPYRYPYLSSMHGSYVQAPQLYQQGMSIPTSRTVYSEIKCSPATTGSITVRYEPVTSESFDNFEISDDDYLEHDPFLNIDLNDDDLQIEDDEVEFDMMGLDLEQDLQKPEERDDLDDINPTIPPFEEEEGLDQYLSLDGQPYVMIPVDMDVAKKLGWPIHMLPSVPKWLSKMTDNEVTSSNVTSTDQLFENLPKLDVSPSQSPENSIMTEISIQHETDLATETLKSEMLRTDPPREQLEIMDCSEVNTIETLLDTGTNFQSKDEAVVDGSSKADTDNPVDQMLPTATGEMMDCCGDKQAGFTATVPDERGDQRRLELTSTPNQSPLRGMAPRMTAGNEIESSHVNTPLSLCQSPTYSPIESSLCPDQQRRRGRHEEKTQHLKDVIRQEANFGMNSVMSVNNASATRKPSIILESLLENSDTEMEDNEEGALVSGGIRKDSKREGFMEKQSCSE</sequence>
<dbReference type="Gene3D" id="1.10.30.10">
    <property type="entry name" value="High mobility group box domain"/>
    <property type="match status" value="1"/>
</dbReference>
<dbReference type="GO" id="GO:0003677">
    <property type="term" value="F:DNA binding"/>
    <property type="evidence" value="ECO:0007669"/>
    <property type="project" value="UniProtKB-UniRule"/>
</dbReference>
<dbReference type="Pfam" id="PF00505">
    <property type="entry name" value="HMG_box"/>
    <property type="match status" value="1"/>
</dbReference>
<evidence type="ECO:0000313" key="4">
    <source>
        <dbReference type="Proteomes" id="UP000694844"/>
    </source>
</evidence>
<feature type="compositionally biased region" description="Acidic residues" evidence="2">
    <location>
        <begin position="700"/>
        <end position="709"/>
    </location>
</feature>
<dbReference type="SMART" id="SM00398">
    <property type="entry name" value="HMG"/>
    <property type="match status" value="1"/>
</dbReference>
<dbReference type="PROSITE" id="PS50118">
    <property type="entry name" value="HMG_BOX_2"/>
    <property type="match status" value="1"/>
</dbReference>
<feature type="compositionally biased region" description="Pro residues" evidence="2">
    <location>
        <begin position="152"/>
        <end position="169"/>
    </location>
</feature>
<gene>
    <name evidence="5" type="primary">LOC111103806</name>
</gene>
<dbReference type="Proteomes" id="UP000694844">
    <property type="component" value="Chromosome 7"/>
</dbReference>
<keyword evidence="1" id="KW-0238">DNA-binding</keyword>
<dbReference type="AlphaFoldDB" id="A0A8B8APN3"/>
<feature type="region of interest" description="Disordered" evidence="2">
    <location>
        <begin position="143"/>
        <end position="171"/>
    </location>
</feature>
<feature type="region of interest" description="Disordered" evidence="2">
    <location>
        <begin position="1"/>
        <end position="21"/>
    </location>
</feature>
<keyword evidence="4" id="KW-1185">Reference proteome</keyword>
<organism evidence="4 5">
    <name type="scientific">Crassostrea virginica</name>
    <name type="common">Eastern oyster</name>
    <dbReference type="NCBI Taxonomy" id="6565"/>
    <lineage>
        <taxon>Eukaryota</taxon>
        <taxon>Metazoa</taxon>
        <taxon>Spiralia</taxon>
        <taxon>Lophotrochozoa</taxon>
        <taxon>Mollusca</taxon>
        <taxon>Bivalvia</taxon>
        <taxon>Autobranchia</taxon>
        <taxon>Pteriomorphia</taxon>
        <taxon>Ostreida</taxon>
        <taxon>Ostreoidea</taxon>
        <taxon>Ostreidae</taxon>
        <taxon>Crassostrea</taxon>
    </lineage>
</organism>
<dbReference type="GO" id="GO:0005634">
    <property type="term" value="C:nucleus"/>
    <property type="evidence" value="ECO:0007669"/>
    <property type="project" value="UniProtKB-UniRule"/>
</dbReference>
<feature type="compositionally biased region" description="Basic residues" evidence="2">
    <location>
        <begin position="1"/>
        <end position="10"/>
    </location>
</feature>
<accession>A0A8B8APN3</accession>
<dbReference type="InterPro" id="IPR036910">
    <property type="entry name" value="HMG_box_dom_sf"/>
</dbReference>
<evidence type="ECO:0000256" key="1">
    <source>
        <dbReference type="PROSITE-ProRule" id="PRU00267"/>
    </source>
</evidence>
<feature type="region of interest" description="Disordered" evidence="2">
    <location>
        <begin position="640"/>
        <end position="659"/>
    </location>
</feature>
<dbReference type="OrthoDB" id="6141494at2759"/>
<feature type="compositionally biased region" description="Basic and acidic residues" evidence="2">
    <location>
        <begin position="717"/>
        <end position="727"/>
    </location>
</feature>
<feature type="compositionally biased region" description="Basic and acidic residues" evidence="2">
    <location>
        <begin position="11"/>
        <end position="21"/>
    </location>
</feature>
<feature type="domain" description="HMG box" evidence="3">
    <location>
        <begin position="22"/>
        <end position="90"/>
    </location>
</feature>
<dbReference type="RefSeq" id="XP_022293001.1">
    <property type="nucleotide sequence ID" value="XM_022437293.1"/>
</dbReference>